<dbReference type="GeneTree" id="ENSGT00980000199049"/>
<reference evidence="1 2" key="1">
    <citation type="submission" date="2022-01" db="EMBL/GenBank/DDBJ databases">
        <title>A chromosome-scale genome assembly of the false clownfish, Amphiprion ocellaris.</title>
        <authorList>
            <person name="Ryu T."/>
        </authorList>
    </citation>
    <scope>NUCLEOTIDE SEQUENCE [LARGE SCALE GENOMIC DNA]</scope>
</reference>
<evidence type="ECO:0000313" key="2">
    <source>
        <dbReference type="Proteomes" id="UP001501940"/>
    </source>
</evidence>
<dbReference type="Proteomes" id="UP001501940">
    <property type="component" value="Chromosome 19"/>
</dbReference>
<proteinExistence type="predicted"/>
<name>A0AAQ5ZJ61_AMPOC</name>
<accession>A0AAQ5ZJ61</accession>
<keyword evidence="2" id="KW-1185">Reference proteome</keyword>
<dbReference type="AlphaFoldDB" id="A0AAQ5ZJ61"/>
<dbReference type="Ensembl" id="ENSAOCT00000072799.1">
    <property type="protein sequence ID" value="ENSAOCP00000066113.1"/>
    <property type="gene ID" value="ENSAOCG00000031620.1"/>
</dbReference>
<evidence type="ECO:0000313" key="1">
    <source>
        <dbReference type="Ensembl" id="ENSAOCP00000066113.1"/>
    </source>
</evidence>
<reference evidence="1" key="3">
    <citation type="submission" date="2025-09" db="UniProtKB">
        <authorList>
            <consortium name="Ensembl"/>
        </authorList>
    </citation>
    <scope>IDENTIFICATION</scope>
</reference>
<sequence length="114" mass="12404">LGSENNGQSLIHSCYLEVVRIHVQLLRVQHAQLFVGGLDVVHVLHSTVQTVEDKVSKVSKVPLSPGVDNQTPEEELHLGEDVLDGFTLKVCPLDHFCGSVVSVEVKIFGTSCAF</sequence>
<organism evidence="1 2">
    <name type="scientific">Amphiprion ocellaris</name>
    <name type="common">Clown anemonefish</name>
    <dbReference type="NCBI Taxonomy" id="80972"/>
    <lineage>
        <taxon>Eukaryota</taxon>
        <taxon>Metazoa</taxon>
        <taxon>Chordata</taxon>
        <taxon>Craniata</taxon>
        <taxon>Vertebrata</taxon>
        <taxon>Euteleostomi</taxon>
        <taxon>Actinopterygii</taxon>
        <taxon>Neopterygii</taxon>
        <taxon>Teleostei</taxon>
        <taxon>Neoteleostei</taxon>
        <taxon>Acanthomorphata</taxon>
        <taxon>Ovalentaria</taxon>
        <taxon>Pomacentridae</taxon>
        <taxon>Amphiprion</taxon>
    </lineage>
</organism>
<reference evidence="1" key="2">
    <citation type="submission" date="2025-08" db="UniProtKB">
        <authorList>
            <consortium name="Ensembl"/>
        </authorList>
    </citation>
    <scope>IDENTIFICATION</scope>
</reference>
<protein>
    <submittedName>
        <fullName evidence="1">Uncharacterized protein</fullName>
    </submittedName>
</protein>